<dbReference type="SUPFAM" id="SSF52540">
    <property type="entry name" value="P-loop containing nucleoside triphosphate hydrolases"/>
    <property type="match status" value="2"/>
</dbReference>
<dbReference type="InterPro" id="IPR056681">
    <property type="entry name" value="DUF7779"/>
</dbReference>
<sequence length="1290" mass="143445">MTETGAGRIVTFYSYKGGTGRTMALANVAWILAANGKRVLVADWDLESPGLHRFFKPFLDPETVRGSSGIVDLIRTYEWETTRDTPRPERWHEEYAKVGRHAFSVAWPFPDGGTLDFLSAGLQNQDYAVSVIGLDWDTFWDRLGGAQFFDALREDMRRHYDYTLIDSRTGLSDVADICTVHLPDTLVDCFTLSDQGILGAAHVAHTVQTRYNARNSRQRPIRVLPVPMRVDQAENDKANAGRLLARSQFAGLPTGMTDEQRRRYWAAVEVPYQTYYAYEEMLATFGDDPNSPRLLLSAYERLTSYITDGDVTGLPPMDDAERLREVARFTRKPPEQVEEEIVLRYAPADQVWAEWVEWVLGVVGVRVVEPGEAEAGGNAPRALAIVSTPQPGLLTTRDRTAARQPLVVYVADARPLLDIPAEASASIAGRDEQAAAERIMRLLGRPIGLVGDAIAGSVRYPRTEPAIFQAPVRNARFTGREEELRALRARLKAGRSAVVLPVTLQGMGGVGKTQVAMEYVHRFRSAYDIVWWIPADQPQFIDASLADLGVAMSVPLGATAADTAKATLEALKRRDRWLIVFDNAEDIEQVDRFRPQGNGHVLITSRNEGWANRTDSVPIDVFQRHESVAHLLDRLPTASRDDADQIAEALSDLPIAVANAGAWLAETGTPVAEYLAQLERGGVGGEAAWRQTWDLSLDRLSDQSPGAYRLLQLCSVLASEIALDLVYSDEMASAITPYDQSVSERQMLASLVQKINRLALLKVDTHARQIHVHRLIQAAVRDRMTSQERAEARHEVHLVLARSKPGGDVDNPENWPRLRMIWPHLAVSAAVSCQDEQVRQLLIDRLRYLWRRGDLEQGIRFGHDIETKWSRLRADDPEFSPGSAPGQALYRQLLHLRFHVANVLWSQGEFGEARRIDEEVYAKQVELLGAEHPHALMTAGSLASNLRGQGRYAEALPMDRDTHAAWVRVFGDDYSRTLAAANNLATTYRLVGDFRAARDLDHEVYERRQVVLGEDNPYTRHSASQLARDLREAGEYERSYAMLEQVFEAFRKDARFGPDALDTLKAQANLAVSLRSIGRGGQAARLLDDAYERLRDLFGQSNQDTLACRLSRAATLVVIGDKERGTQEARTVLAVYRERFGPAHPHAIVCLNNMSGAARMSGAAEEARDLATEAAEQFEKVLGEEHPYTLAARMNQAICLVEVGDGAKARDLLRVTALRMAEALGADHPDTLSCQTHLAVVSRRLDEPGAAGTYARALERLAGVLGTDHPIVTALREGQLVYRVLDPHPF</sequence>
<dbReference type="SUPFAM" id="SSF48452">
    <property type="entry name" value="TPR-like"/>
    <property type="match status" value="3"/>
</dbReference>
<evidence type="ECO:0000259" key="2">
    <source>
        <dbReference type="Pfam" id="PF25000"/>
    </source>
</evidence>
<reference evidence="3 4" key="1">
    <citation type="submission" date="2024-09" db="EMBL/GenBank/DDBJ databases">
        <authorList>
            <person name="Sun Q."/>
            <person name="Mori K."/>
        </authorList>
    </citation>
    <scope>NUCLEOTIDE SEQUENCE [LARGE SCALE GENOMIC DNA]</scope>
    <source>
        <strain evidence="3 4">TBRC 3947</strain>
    </source>
</reference>
<evidence type="ECO:0000259" key="1">
    <source>
        <dbReference type="Pfam" id="PF00931"/>
    </source>
</evidence>
<name>A0ABV6MDH6_9ACTN</name>
<evidence type="ECO:0000313" key="3">
    <source>
        <dbReference type="EMBL" id="MFC0532770.1"/>
    </source>
</evidence>
<gene>
    <name evidence="3" type="primary">fxsT</name>
    <name evidence="3" type="ORF">ACFFIA_34635</name>
</gene>
<accession>A0ABV6MDH6</accession>
<dbReference type="Gene3D" id="3.40.50.300">
    <property type="entry name" value="P-loop containing nucleotide triphosphate hydrolases"/>
    <property type="match status" value="2"/>
</dbReference>
<dbReference type="NCBIfam" id="NF047398">
    <property type="entry name" value="AAA_KGGVGR"/>
    <property type="match status" value="1"/>
</dbReference>
<dbReference type="EMBL" id="JBHLUH010000074">
    <property type="protein sequence ID" value="MFC0532770.1"/>
    <property type="molecule type" value="Genomic_DNA"/>
</dbReference>
<dbReference type="InterPro" id="IPR027417">
    <property type="entry name" value="P-loop_NTPase"/>
</dbReference>
<feature type="domain" description="NB-ARC" evidence="1">
    <location>
        <begin position="482"/>
        <end position="616"/>
    </location>
</feature>
<dbReference type="Pfam" id="PF25000">
    <property type="entry name" value="DUF7779"/>
    <property type="match status" value="1"/>
</dbReference>
<organism evidence="3 4">
    <name type="scientific">Phytohabitans kaempferiae</name>
    <dbReference type="NCBI Taxonomy" id="1620943"/>
    <lineage>
        <taxon>Bacteria</taxon>
        <taxon>Bacillati</taxon>
        <taxon>Actinomycetota</taxon>
        <taxon>Actinomycetes</taxon>
        <taxon>Micromonosporales</taxon>
        <taxon>Micromonosporaceae</taxon>
    </lineage>
</organism>
<dbReference type="Proteomes" id="UP001589867">
    <property type="component" value="Unassembled WGS sequence"/>
</dbReference>
<proteinExistence type="predicted"/>
<dbReference type="Pfam" id="PF13374">
    <property type="entry name" value="TPR_10"/>
    <property type="match status" value="3"/>
</dbReference>
<dbReference type="InterPro" id="IPR011990">
    <property type="entry name" value="TPR-like_helical_dom_sf"/>
</dbReference>
<keyword evidence="4" id="KW-1185">Reference proteome</keyword>
<protein>
    <submittedName>
        <fullName evidence="3">FxSxx-COOH system tetratricopeptide repeat protein</fullName>
    </submittedName>
</protein>
<dbReference type="Pfam" id="PF13424">
    <property type="entry name" value="TPR_12"/>
    <property type="match status" value="1"/>
</dbReference>
<feature type="domain" description="DUF7779" evidence="2">
    <location>
        <begin position="701"/>
        <end position="788"/>
    </location>
</feature>
<dbReference type="RefSeq" id="WP_377259453.1">
    <property type="nucleotide sequence ID" value="NZ_JBHLUH010000074.1"/>
</dbReference>
<evidence type="ECO:0000313" key="4">
    <source>
        <dbReference type="Proteomes" id="UP001589867"/>
    </source>
</evidence>
<dbReference type="Gene3D" id="1.25.40.10">
    <property type="entry name" value="Tetratricopeptide repeat domain"/>
    <property type="match status" value="2"/>
</dbReference>
<dbReference type="PANTHER" id="PTHR46082">
    <property type="entry name" value="ATP/GTP-BINDING PROTEIN-RELATED"/>
    <property type="match status" value="1"/>
</dbReference>
<dbReference type="NCBIfam" id="NF040586">
    <property type="entry name" value="FxSxx_TPR"/>
    <property type="match status" value="1"/>
</dbReference>
<dbReference type="InterPro" id="IPR002182">
    <property type="entry name" value="NB-ARC"/>
</dbReference>
<dbReference type="Pfam" id="PF00931">
    <property type="entry name" value="NB-ARC"/>
    <property type="match status" value="1"/>
</dbReference>
<dbReference type="PANTHER" id="PTHR46082:SF6">
    <property type="entry name" value="AAA+ ATPASE DOMAIN-CONTAINING PROTEIN-RELATED"/>
    <property type="match status" value="1"/>
</dbReference>
<comment type="caution">
    <text evidence="3">The sequence shown here is derived from an EMBL/GenBank/DDBJ whole genome shotgun (WGS) entry which is preliminary data.</text>
</comment>
<dbReference type="InterPro" id="IPR053137">
    <property type="entry name" value="NLR-like"/>
</dbReference>